<organism evidence="1 2">
    <name type="scientific">Avena sativa</name>
    <name type="common">Oat</name>
    <dbReference type="NCBI Taxonomy" id="4498"/>
    <lineage>
        <taxon>Eukaryota</taxon>
        <taxon>Viridiplantae</taxon>
        <taxon>Streptophyta</taxon>
        <taxon>Embryophyta</taxon>
        <taxon>Tracheophyta</taxon>
        <taxon>Spermatophyta</taxon>
        <taxon>Magnoliopsida</taxon>
        <taxon>Liliopsida</taxon>
        <taxon>Poales</taxon>
        <taxon>Poaceae</taxon>
        <taxon>BOP clade</taxon>
        <taxon>Pooideae</taxon>
        <taxon>Poodae</taxon>
        <taxon>Poeae</taxon>
        <taxon>Poeae Chloroplast Group 1 (Aveneae type)</taxon>
        <taxon>Aveninae</taxon>
        <taxon>Avena</taxon>
    </lineage>
</organism>
<evidence type="ECO:0000313" key="1">
    <source>
        <dbReference type="EnsemblPlants" id="AVESA.00010b.r2.1AG0025460.1.CDS"/>
    </source>
</evidence>
<proteinExistence type="predicted"/>
<dbReference type="Proteomes" id="UP001732700">
    <property type="component" value="Chromosome 1A"/>
</dbReference>
<protein>
    <submittedName>
        <fullName evidence="1">Uncharacterized protein</fullName>
    </submittedName>
</protein>
<sequence length="1434" mass="162063">MAMVLDAFASYVQNMLTEMVIEEVHMLLGVRDEIDKMDVKLRDLKNFLADADRRNITDKSVQEWVGQLKQVMYEAADILDLCQLKAMERGTSTVDVRCFNPLLFCMRNPLHAHEIGSRIKALNQRLDIIKERSAPFSFMNLGSYDDHSKVVLVSHSGNPRRETSAEFNRSGVVGEKIKEDTRVLVEMMLAERESNNNIMVVAVVGVGGIGKTTLAKAIFSDEAMNVNFDKKIWLSINQDFDMVELLKTAITLSGGEHGGEKALAVLQPILTTALTGKKLFLVLDDMWSHRAWYDVLETPLANVLARGSRVLITTRDERVARGIKAMLPYHHVDKLQEEDAWSLLKKQMVPSDTDGHEIHMLKDIGLQILAKCDGLPLAVKVMGGLLCQKDKTHREWEMVLNDSIWSVSEMPEELNHAIHLSYEDLPSSIKQCFLYYSLLPKTALHFRNQIIGMWISEGFLHGTSDDLEELGSKYYKELLLRNLIEPNEKYVDQSNCNMHDVVRSFAQFVARDEALAAHNGETDIGSKLSAHKFFRLSIENKASESDGLDWSSLQGQKTLRTLISAGHINMRLGDMLVHFPCLRTLHIDSADGVALAESLHEFKHLRYMSLHESHISALPDSIGEMKFLQYISLIGCKQFEKLPDSIVKLGHLRYVNFRKTSINGIPRGFCVLTNLRTVLGFPAQVNGDWCSLEELGPLCRLRNLGIEGLENITDFSSAAKAKLGEKMHLTELHLTCSSRLGEDGLIEEQDIVPKVEQKQIEKVFQELCPPPRLEFLSIVGYFGRQLPGWMMSSSDVPLKSLRILMAGDLACCTTLPNGLCQLPSLEFIQIGRAPAIKRVGHEFLQPYHAPSHSPTQMVDAFPRVHEMILVGMLEWEEWEWEEQVQAFPVLHKLNIQRCKLRHLPPGLSYQARALNELSIQHVHGIISVENFASLIDLEVCVLLDLERISNLPRLQKLTITNCPKLKVLEGVPAIQRLMLVDIDMETLPEYMRSINPRSLELYCSLGLLASIAVGQPGTEWDKFSHVERVMAYTPEGDNPRKWYFLYTANPYNLETNFSRSFMSRGTLCSFEDAQRFEYAFKMTRKTFIYICNLVKVPSMQDMNSYTFVDGRVLSLQDQVAIALRRLYSGEPPETIGSSVGVNGSTILLVTEKFVDAVCERAKHHVVLPDSSRMDKIKSMFDKIHNMQNCCGVICTTHVPFRPNYDPEKNGSVLMQLIVDPKMRFRNVWMVSAGSNNRVSLLRDSFLFKECEKGTQLNGSNLKVALDGSEVGEYIIGDAGYPLLPWLFTPYQDDNLSNAKAEFNRRHSAATTCVPNALARFKDTWRCLQTWGPVNAKTLGNTVYACLILHNIVIDMEDDAAMPTSDVKDWNYCQDVRRVENEDVVRARDMLSQYFLTSRSSELVVSPVDAVEDHEIAASSSGDEEKGQEADMNNK</sequence>
<evidence type="ECO:0000313" key="2">
    <source>
        <dbReference type="Proteomes" id="UP001732700"/>
    </source>
</evidence>
<accession>A0ACD5TBL2</accession>
<keyword evidence="2" id="KW-1185">Reference proteome</keyword>
<reference evidence="1" key="1">
    <citation type="submission" date="2021-05" db="EMBL/GenBank/DDBJ databases">
        <authorList>
            <person name="Scholz U."/>
            <person name="Mascher M."/>
            <person name="Fiebig A."/>
        </authorList>
    </citation>
    <scope>NUCLEOTIDE SEQUENCE [LARGE SCALE GENOMIC DNA]</scope>
</reference>
<reference evidence="1" key="2">
    <citation type="submission" date="2025-09" db="UniProtKB">
        <authorList>
            <consortium name="EnsemblPlants"/>
        </authorList>
    </citation>
    <scope>IDENTIFICATION</scope>
</reference>
<dbReference type="EnsemblPlants" id="AVESA.00010b.r2.1AG0025460.1">
    <property type="protein sequence ID" value="AVESA.00010b.r2.1AG0025460.1.CDS"/>
    <property type="gene ID" value="AVESA.00010b.r2.1AG0025460"/>
</dbReference>
<name>A0ACD5TBL2_AVESA</name>